<feature type="region of interest" description="Disordered" evidence="2">
    <location>
        <begin position="496"/>
        <end position="521"/>
    </location>
</feature>
<reference evidence="5" key="1">
    <citation type="journal article" date="2012" name="PLoS Genet.">
        <title>The genomes of the fungal plant pathogens Cladosporium fulvum and Dothistroma septosporum reveal adaptation to different hosts and lifestyles but also signatures of common ancestry.</title>
        <authorList>
            <person name="de Wit P.J.G.M."/>
            <person name="van der Burgt A."/>
            <person name="Oekmen B."/>
            <person name="Stergiopoulos I."/>
            <person name="Abd-Elsalam K.A."/>
            <person name="Aerts A.L."/>
            <person name="Bahkali A.H."/>
            <person name="Beenen H.G."/>
            <person name="Chettri P."/>
            <person name="Cox M.P."/>
            <person name="Datema E."/>
            <person name="de Vries R.P."/>
            <person name="Dhillon B."/>
            <person name="Ganley A.R."/>
            <person name="Griffiths S.A."/>
            <person name="Guo Y."/>
            <person name="Hamelin R.C."/>
            <person name="Henrissat B."/>
            <person name="Kabir M.S."/>
            <person name="Jashni M.K."/>
            <person name="Kema G."/>
            <person name="Klaubauf S."/>
            <person name="Lapidus A."/>
            <person name="Levasseur A."/>
            <person name="Lindquist E."/>
            <person name="Mehrabi R."/>
            <person name="Ohm R.A."/>
            <person name="Owen T.J."/>
            <person name="Salamov A."/>
            <person name="Schwelm A."/>
            <person name="Schijlen E."/>
            <person name="Sun H."/>
            <person name="van den Burg H.A."/>
            <person name="van Ham R.C.H.J."/>
            <person name="Zhang S."/>
            <person name="Goodwin S.B."/>
            <person name="Grigoriev I.V."/>
            <person name="Collemare J."/>
            <person name="Bradshaw R.E."/>
        </authorList>
    </citation>
    <scope>NUCLEOTIDE SEQUENCE [LARGE SCALE GENOMIC DNA]</scope>
    <source>
        <strain evidence="5">NZE10 / CBS 128990</strain>
    </source>
</reference>
<dbReference type="NCBIfam" id="NF037959">
    <property type="entry name" value="MFS_SpdSyn"/>
    <property type="match status" value="1"/>
</dbReference>
<dbReference type="OrthoDB" id="2016285at2759"/>
<evidence type="ECO:0000256" key="2">
    <source>
        <dbReference type="SAM" id="MobiDB-lite"/>
    </source>
</evidence>
<proteinExistence type="predicted"/>
<evidence type="ECO:0000313" key="5">
    <source>
        <dbReference type="Proteomes" id="UP000016933"/>
    </source>
</evidence>
<dbReference type="InterPro" id="IPR029063">
    <property type="entry name" value="SAM-dependent_MTases_sf"/>
</dbReference>
<dbReference type="OMA" id="CFIGWAG"/>
<organism evidence="4 5">
    <name type="scientific">Dothistroma septosporum (strain NZE10 / CBS 128990)</name>
    <name type="common">Red band needle blight fungus</name>
    <name type="synonym">Mycosphaerella pini</name>
    <dbReference type="NCBI Taxonomy" id="675120"/>
    <lineage>
        <taxon>Eukaryota</taxon>
        <taxon>Fungi</taxon>
        <taxon>Dikarya</taxon>
        <taxon>Ascomycota</taxon>
        <taxon>Pezizomycotina</taxon>
        <taxon>Dothideomycetes</taxon>
        <taxon>Dothideomycetidae</taxon>
        <taxon>Mycosphaerellales</taxon>
        <taxon>Mycosphaerellaceae</taxon>
        <taxon>Dothistroma</taxon>
    </lineage>
</organism>
<keyword evidence="1" id="KW-0620">Polyamine biosynthesis</keyword>
<dbReference type="SUPFAM" id="SSF53335">
    <property type="entry name" value="S-adenosyl-L-methionine-dependent methyltransferases"/>
    <property type="match status" value="1"/>
</dbReference>
<feature type="transmembrane region" description="Helical" evidence="3">
    <location>
        <begin position="116"/>
        <end position="136"/>
    </location>
</feature>
<dbReference type="Proteomes" id="UP000016933">
    <property type="component" value="Unassembled WGS sequence"/>
</dbReference>
<evidence type="ECO:0000313" key="4">
    <source>
        <dbReference type="EMBL" id="EME44844.1"/>
    </source>
</evidence>
<reference evidence="4 5" key="2">
    <citation type="journal article" date="2012" name="PLoS Pathog.">
        <title>Diverse lifestyles and strategies of plant pathogenesis encoded in the genomes of eighteen Dothideomycetes fungi.</title>
        <authorList>
            <person name="Ohm R.A."/>
            <person name="Feau N."/>
            <person name="Henrissat B."/>
            <person name="Schoch C.L."/>
            <person name="Horwitz B.A."/>
            <person name="Barry K.W."/>
            <person name="Condon B.J."/>
            <person name="Copeland A.C."/>
            <person name="Dhillon B."/>
            <person name="Glaser F."/>
            <person name="Hesse C.N."/>
            <person name="Kosti I."/>
            <person name="LaButti K."/>
            <person name="Lindquist E.A."/>
            <person name="Lucas S."/>
            <person name="Salamov A.A."/>
            <person name="Bradshaw R.E."/>
            <person name="Ciuffetti L."/>
            <person name="Hamelin R.C."/>
            <person name="Kema G.H.J."/>
            <person name="Lawrence C."/>
            <person name="Scott J.A."/>
            <person name="Spatafora J.W."/>
            <person name="Turgeon B.G."/>
            <person name="de Wit P.J.G.M."/>
            <person name="Zhong S."/>
            <person name="Goodwin S.B."/>
            <person name="Grigoriev I.V."/>
        </authorList>
    </citation>
    <scope>NUCLEOTIDE SEQUENCE [LARGE SCALE GENOMIC DNA]</scope>
    <source>
        <strain evidence="5">NZE10 / CBS 128990</strain>
    </source>
</reference>
<evidence type="ECO:0000256" key="1">
    <source>
        <dbReference type="ARBA" id="ARBA00023115"/>
    </source>
</evidence>
<dbReference type="GO" id="GO:0006596">
    <property type="term" value="P:polyamine biosynthetic process"/>
    <property type="evidence" value="ECO:0007669"/>
    <property type="project" value="UniProtKB-KW"/>
</dbReference>
<dbReference type="PANTHER" id="PTHR43317">
    <property type="entry name" value="THERMOSPERMINE SYNTHASE ACAULIS5"/>
    <property type="match status" value="1"/>
</dbReference>
<feature type="transmembrane region" description="Helical" evidence="3">
    <location>
        <begin position="53"/>
        <end position="73"/>
    </location>
</feature>
<accession>N1PQZ7</accession>
<dbReference type="Gene3D" id="3.40.50.150">
    <property type="entry name" value="Vaccinia Virus protein VP39"/>
    <property type="match status" value="1"/>
</dbReference>
<keyword evidence="3" id="KW-1133">Transmembrane helix</keyword>
<dbReference type="AlphaFoldDB" id="N1PQZ7"/>
<evidence type="ECO:0008006" key="6">
    <source>
        <dbReference type="Google" id="ProtNLM"/>
    </source>
</evidence>
<feature type="transmembrane region" description="Helical" evidence="3">
    <location>
        <begin position="85"/>
        <end position="104"/>
    </location>
</feature>
<keyword evidence="5" id="KW-1185">Reference proteome</keyword>
<keyword evidence="3" id="KW-0812">Transmembrane</keyword>
<dbReference type="PANTHER" id="PTHR43317:SF1">
    <property type="entry name" value="THERMOSPERMINE SYNTHASE ACAULIS5"/>
    <property type="match status" value="1"/>
</dbReference>
<dbReference type="HOGENOM" id="CLU_017511_2_0_1"/>
<name>N1PQZ7_DOTSN</name>
<sequence length="566" mass="63143">MALTSRAISPISQLTLAPVYGAIPSSVNHETMLVLTYTFACVLKAIHKEPTPLILPLLAVWTVWMPVTQSWILPFSGQLGPIGGPILNGFLSCHALFIPSVYIMAEMCEGLGLRRYIPRVGALTLIAGILALPMYLLEKRFSQFAVEHLLRMPNSALSPIHFQLALGVAYASLQPSRLVLLGAPALALTVLLDPHYSHASADLALRTHNWTLVDRQWSNTGYISILDSFEHQYRVMRCDHSLLGGEWLLTEERKKKEGWKVNEPIYAVFEMLEAVRLLQVTPAILDTEAQALVIGLGIGTAPKAFVSHGINTTTVELDPVVHEFATKYFDLPANHTSVIQDAVSWVAETAEATRRDETRQKYDYIIHDVFTGGAEPLVLFTSEVLTNLRTLLSPTGAIALNYAGDLSIPLTRLVLHTIFTTFSNQCKIYRDGPPDSKPQHADSDFLNLVIFCRNTPGPISFRPPTPSDFLGSKSRQYYMLPKPEHEVPFPFPPVEKQPQTRLKHDGDASYNAPRKFSPPGEYSAQLPEKVLELGDVGMHAKQQVESAQRHWYIMRKVLPDAVWELW</sequence>
<protein>
    <recommendedName>
        <fullName evidence="6">PABS domain-containing protein</fullName>
    </recommendedName>
</protein>
<gene>
    <name evidence="4" type="ORF">DOTSEDRAFT_87355</name>
</gene>
<dbReference type="EMBL" id="KB446538">
    <property type="protein sequence ID" value="EME44844.1"/>
    <property type="molecule type" value="Genomic_DNA"/>
</dbReference>
<dbReference type="eggNOG" id="ENOG502QTVA">
    <property type="taxonomic scope" value="Eukaryota"/>
</dbReference>
<evidence type="ECO:0000256" key="3">
    <source>
        <dbReference type="SAM" id="Phobius"/>
    </source>
</evidence>
<keyword evidence="3" id="KW-0472">Membrane</keyword>